<accession>A0A255GG62</accession>
<proteinExistence type="predicted"/>
<dbReference type="InterPro" id="IPR034660">
    <property type="entry name" value="DinB/YfiT-like"/>
</dbReference>
<reference evidence="1 2" key="1">
    <citation type="submission" date="2017-07" db="EMBL/GenBank/DDBJ databases">
        <title>Draft whole genome sequences of clinical Proprionibacteriaceae strains.</title>
        <authorList>
            <person name="Bernier A.-M."/>
            <person name="Bernard K."/>
            <person name="Domingo M.-C."/>
        </authorList>
    </citation>
    <scope>NUCLEOTIDE SEQUENCE [LARGE SCALE GENOMIC DNA]</scope>
    <source>
        <strain evidence="1 2">NML 030167</strain>
    </source>
</reference>
<dbReference type="RefSeq" id="WP_094403839.1">
    <property type="nucleotide sequence ID" value="NZ_NMVL01000027.1"/>
</dbReference>
<comment type="caution">
    <text evidence="1">The sequence shown here is derived from an EMBL/GenBank/DDBJ whole genome shotgun (WGS) entry which is preliminary data.</text>
</comment>
<protein>
    <recommendedName>
        <fullName evidence="3">DinB family protein</fullName>
    </recommendedName>
</protein>
<dbReference type="AlphaFoldDB" id="A0A255GG62"/>
<dbReference type="InterPro" id="IPR007061">
    <property type="entry name" value="MST-like"/>
</dbReference>
<dbReference type="EMBL" id="NMVO01000012">
    <property type="protein sequence ID" value="OYO14837.1"/>
    <property type="molecule type" value="Genomic_DNA"/>
</dbReference>
<gene>
    <name evidence="1" type="ORF">CGZ94_08420</name>
</gene>
<name>A0A255GG62_9ACTN</name>
<evidence type="ECO:0008006" key="3">
    <source>
        <dbReference type="Google" id="ProtNLM"/>
    </source>
</evidence>
<evidence type="ECO:0000313" key="1">
    <source>
        <dbReference type="EMBL" id="OYO14837.1"/>
    </source>
</evidence>
<dbReference type="OrthoDB" id="4548523at2"/>
<evidence type="ECO:0000313" key="2">
    <source>
        <dbReference type="Proteomes" id="UP000215896"/>
    </source>
</evidence>
<keyword evidence="2" id="KW-1185">Reference proteome</keyword>
<dbReference type="SUPFAM" id="SSF109854">
    <property type="entry name" value="DinB/YfiT-like putative metalloenzymes"/>
    <property type="match status" value="1"/>
</dbReference>
<dbReference type="Proteomes" id="UP000215896">
    <property type="component" value="Unassembled WGS sequence"/>
</dbReference>
<dbReference type="Gene3D" id="1.20.120.450">
    <property type="entry name" value="dinb family like domain"/>
    <property type="match status" value="1"/>
</dbReference>
<dbReference type="Pfam" id="PF04978">
    <property type="entry name" value="MST"/>
    <property type="match status" value="1"/>
</dbReference>
<organism evidence="1 2">
    <name type="scientific">Enemella evansiae</name>
    <dbReference type="NCBI Taxonomy" id="2016499"/>
    <lineage>
        <taxon>Bacteria</taxon>
        <taxon>Bacillati</taxon>
        <taxon>Actinomycetota</taxon>
        <taxon>Actinomycetes</taxon>
        <taxon>Propionibacteriales</taxon>
        <taxon>Propionibacteriaceae</taxon>
        <taxon>Enemella</taxon>
    </lineage>
</organism>
<sequence>MRPAILDESQTFVGYIDEMLSGIRNAAHGLTDEQARSRPLRSQLSIAGIIKHATWVMRQQLPGYTPPADFRAAAGEFTGSFTATEEETLDGLLAAFDETRIGYLQAIGELDPGAEVTVGPKPWDDQPEPARASQRLLLAHHIDEFARHAGHADIIREELDGAQAMSLLFAVEGRLGNDFIKPWRPEHRDATAQPAAR</sequence>